<dbReference type="Proteomes" id="UP001371218">
    <property type="component" value="Unassembled WGS sequence"/>
</dbReference>
<sequence length="388" mass="41443">MQPPSTWPGPGRYHRPAHRLARHAAAMALIAMCTATFAHDSVSPTVAGGGPEADDGRTNAEAIVTPRLAGWEAAIRQAVLSRHGEQAREAYGALTTPVVEPHRQSADGRWLFGGAYFPIPDGLHAGPVAVLFIARHSAGGWEVALEDSVRFNALAQSAPVGIVSRDERELFAQRLSAIQARRTGAFATGESTLAVDVGLSLPFKYMGPVWGTSGVHGDSGSSRPYNAIDFWGGDARVLTSRKGTAYKYCTNARWPYIKVMHKNGWSTGYYHTRNQANISNGQSMTEGQFIGQNGVELPCGGSASGDHVHWTLWRDSGAAEAVDNKLIGGWVWHEGSQPYSGYAERNGKRVNAGQSGLVNYGHGKKTPSPGPSDVSSDVGALVEGRTSR</sequence>
<feature type="signal peptide" evidence="2">
    <location>
        <begin position="1"/>
        <end position="38"/>
    </location>
</feature>
<accession>A0ABU9BR80</accession>
<dbReference type="RefSeq" id="WP_341426680.1">
    <property type="nucleotide sequence ID" value="NZ_JBBUTG010000009.1"/>
</dbReference>
<dbReference type="SUPFAM" id="SSF51261">
    <property type="entry name" value="Duplicated hybrid motif"/>
    <property type="match status" value="1"/>
</dbReference>
<dbReference type="Gene3D" id="2.70.70.10">
    <property type="entry name" value="Glucose Permease (Domain IIA)"/>
    <property type="match status" value="1"/>
</dbReference>
<name>A0ABU9BR80_9BURK</name>
<organism evidence="4 5">
    <name type="scientific">Ideonella lacteola</name>
    <dbReference type="NCBI Taxonomy" id="2984193"/>
    <lineage>
        <taxon>Bacteria</taxon>
        <taxon>Pseudomonadati</taxon>
        <taxon>Pseudomonadota</taxon>
        <taxon>Betaproteobacteria</taxon>
        <taxon>Burkholderiales</taxon>
        <taxon>Sphaerotilaceae</taxon>
        <taxon>Ideonella</taxon>
    </lineage>
</organism>
<evidence type="ECO:0000256" key="1">
    <source>
        <dbReference type="SAM" id="MobiDB-lite"/>
    </source>
</evidence>
<feature type="chain" id="PRO_5046946054" evidence="2">
    <location>
        <begin position="39"/>
        <end position="388"/>
    </location>
</feature>
<dbReference type="InterPro" id="IPR011055">
    <property type="entry name" value="Dup_hybrid_motif"/>
</dbReference>
<dbReference type="InterPro" id="IPR016047">
    <property type="entry name" value="M23ase_b-sheet_dom"/>
</dbReference>
<evidence type="ECO:0000259" key="3">
    <source>
        <dbReference type="Pfam" id="PF01551"/>
    </source>
</evidence>
<feature type="domain" description="M23ase beta-sheet core" evidence="3">
    <location>
        <begin position="233"/>
        <end position="316"/>
    </location>
</feature>
<gene>
    <name evidence="4" type="ORF">AACH06_15680</name>
</gene>
<dbReference type="EMBL" id="JBBUTG010000009">
    <property type="protein sequence ID" value="MEK8032269.1"/>
    <property type="molecule type" value="Genomic_DNA"/>
</dbReference>
<comment type="caution">
    <text evidence="4">The sequence shown here is derived from an EMBL/GenBank/DDBJ whole genome shotgun (WGS) entry which is preliminary data.</text>
</comment>
<feature type="region of interest" description="Disordered" evidence="1">
    <location>
        <begin position="345"/>
        <end position="388"/>
    </location>
</feature>
<reference evidence="4 5" key="1">
    <citation type="submission" date="2024-04" db="EMBL/GenBank/DDBJ databases">
        <title>Novel species of the genus Ideonella isolated from streams.</title>
        <authorList>
            <person name="Lu H."/>
        </authorList>
    </citation>
    <scope>NUCLEOTIDE SEQUENCE [LARGE SCALE GENOMIC DNA]</scope>
    <source>
        <strain evidence="4 5">DXS29W</strain>
    </source>
</reference>
<evidence type="ECO:0000256" key="2">
    <source>
        <dbReference type="SAM" id="SignalP"/>
    </source>
</evidence>
<keyword evidence="2" id="KW-0732">Signal</keyword>
<dbReference type="Pfam" id="PF01551">
    <property type="entry name" value="Peptidase_M23"/>
    <property type="match status" value="1"/>
</dbReference>
<protein>
    <submittedName>
        <fullName evidence="4">Peptidoglycan DD-metalloendopeptidase family protein</fullName>
    </submittedName>
</protein>
<keyword evidence="5" id="KW-1185">Reference proteome</keyword>
<evidence type="ECO:0000313" key="4">
    <source>
        <dbReference type="EMBL" id="MEK8032269.1"/>
    </source>
</evidence>
<evidence type="ECO:0000313" key="5">
    <source>
        <dbReference type="Proteomes" id="UP001371218"/>
    </source>
</evidence>
<proteinExistence type="predicted"/>